<organism evidence="1 2">
    <name type="scientific">Mucilaginibacter yixingensis</name>
    <dbReference type="NCBI Taxonomy" id="1295612"/>
    <lineage>
        <taxon>Bacteria</taxon>
        <taxon>Pseudomonadati</taxon>
        <taxon>Bacteroidota</taxon>
        <taxon>Sphingobacteriia</taxon>
        <taxon>Sphingobacteriales</taxon>
        <taxon>Sphingobacteriaceae</taxon>
        <taxon>Mucilaginibacter</taxon>
    </lineage>
</organism>
<comment type="caution">
    <text evidence="1">The sequence shown here is derived from an EMBL/GenBank/DDBJ whole genome shotgun (WGS) entry which is preliminary data.</text>
</comment>
<reference evidence="1 2" key="1">
    <citation type="submission" date="2018-04" db="EMBL/GenBank/DDBJ databases">
        <title>Genomic Encyclopedia of Archaeal and Bacterial Type Strains, Phase II (KMG-II): from individual species to whole genera.</title>
        <authorList>
            <person name="Goeker M."/>
        </authorList>
    </citation>
    <scope>NUCLEOTIDE SEQUENCE [LARGE SCALE GENOMIC DNA]</scope>
    <source>
        <strain evidence="1 2">DSM 26809</strain>
    </source>
</reference>
<proteinExistence type="predicted"/>
<dbReference type="Proteomes" id="UP000244168">
    <property type="component" value="Unassembled WGS sequence"/>
</dbReference>
<evidence type="ECO:0000313" key="1">
    <source>
        <dbReference type="EMBL" id="PTQ96839.1"/>
    </source>
</evidence>
<dbReference type="EMBL" id="QAOQ01000004">
    <property type="protein sequence ID" value="PTQ96839.1"/>
    <property type="molecule type" value="Genomic_DNA"/>
</dbReference>
<sequence>MLSTKSTIMSEIDYNDVQDRTSQTETEQYSLEERIAALTDQKQNWYYMASQLYNVEDTFTMIKYYQDKRGGVKFSDEILRLQKLNAASGDEAKINRAITQKVVIGQSLYKHDIVVLVRDLYKGTQVSLPLDRIATHCFERFQELFLLTKESKTVTRVNPETNKEEKVTLIRYTPVLALYVQDDN</sequence>
<accession>A0A2T5JA01</accession>
<gene>
    <name evidence="1" type="ORF">C8P68_104330</name>
</gene>
<protein>
    <submittedName>
        <fullName evidence="1">Uncharacterized protein</fullName>
    </submittedName>
</protein>
<evidence type="ECO:0000313" key="2">
    <source>
        <dbReference type="Proteomes" id="UP000244168"/>
    </source>
</evidence>
<keyword evidence="2" id="KW-1185">Reference proteome</keyword>
<dbReference type="AlphaFoldDB" id="A0A2T5JA01"/>
<name>A0A2T5JA01_9SPHI</name>